<evidence type="ECO:0000256" key="8">
    <source>
        <dbReference type="ARBA" id="ARBA00025046"/>
    </source>
</evidence>
<dbReference type="CDD" id="cd16841">
    <property type="entry name" value="RraA_family"/>
    <property type="match status" value="2"/>
</dbReference>
<comment type="function">
    <text evidence="8">Catalyzes the aldol cleavage of 4-hydroxy-4-methyl-2-oxoglutarate (HMG) into 2 molecules of pyruvate. Also contains a secondary oxaloacetate (OAA) decarboxylase activity due to the common pyruvate enolate transition state formed following C-C bond cleavage in the retro-aldol and decarboxylation reactions.</text>
</comment>
<keyword evidence="14" id="KW-1185">Reference proteome</keyword>
<sequence>MTTTRNDPPAGPATTGAAKDELLRQLAWLDSTVLSDALDFLGLPPGIAHLTSRWGSPRMVGVVRTVELEADTGGAPGPHIATRAIATAGAGDVLVVANGGREDVSCWGGLLSLGSIARGVVGVVADGACRDVAEAEALGFPVYARAVTPRTARGRLRERACGERVQIAGVAVDDGDLVLADDSGVVFVPRAYAAEVIARAQAIVGREAAIAADVRRGAEMAQAMHDARLAGQQYEVTAPQEGPRLPVQARLSLVPTAAVSDALDRLGLPGSLHGLGGLREGQSACGPAFTARYEPVDDSGGTVGDFLDDVPAGAVVVIDNGGSTTETVWGGIMTRIAAANGVAGTVINGVCRDTAASAAVGYSTWSAGRFMRTGKDRVRLHAVQEPVSINGVTIRPGDVVVGDDDGVVVVPVERAEEVAELAERIEAVEAAILTAVAAGSSLTQARREHGYHALQTRDSNQVTA</sequence>
<evidence type="ECO:0000256" key="1">
    <source>
        <dbReference type="ARBA" id="ARBA00001342"/>
    </source>
</evidence>
<dbReference type="PANTHER" id="PTHR33254">
    <property type="entry name" value="4-HYDROXY-4-METHYL-2-OXOGLUTARATE ALDOLASE 3-RELATED"/>
    <property type="match status" value="1"/>
</dbReference>
<comment type="catalytic activity">
    <reaction evidence="12">
        <text>oxaloacetate + H(+) = pyruvate + CO2</text>
        <dbReference type="Rhea" id="RHEA:15641"/>
        <dbReference type="ChEBI" id="CHEBI:15361"/>
        <dbReference type="ChEBI" id="CHEBI:15378"/>
        <dbReference type="ChEBI" id="CHEBI:16452"/>
        <dbReference type="ChEBI" id="CHEBI:16526"/>
        <dbReference type="EC" id="4.1.1.112"/>
    </reaction>
</comment>
<evidence type="ECO:0000256" key="5">
    <source>
        <dbReference type="ARBA" id="ARBA00012213"/>
    </source>
</evidence>
<comment type="caution">
    <text evidence="13">The sequence shown here is derived from an EMBL/GenBank/DDBJ whole genome shotgun (WGS) entry which is preliminary data.</text>
</comment>
<dbReference type="PANTHER" id="PTHR33254:SF4">
    <property type="entry name" value="4-HYDROXY-4-METHYL-2-OXOGLUTARATE ALDOLASE 3-RELATED"/>
    <property type="match status" value="1"/>
</dbReference>
<evidence type="ECO:0000256" key="9">
    <source>
        <dbReference type="ARBA" id="ARBA00029596"/>
    </source>
</evidence>
<dbReference type="EMBL" id="JBFNQN010000018">
    <property type="protein sequence ID" value="MEW9267494.1"/>
    <property type="molecule type" value="Genomic_DNA"/>
</dbReference>
<evidence type="ECO:0000256" key="6">
    <source>
        <dbReference type="ARBA" id="ARBA00012947"/>
    </source>
</evidence>
<evidence type="ECO:0000256" key="7">
    <source>
        <dbReference type="ARBA" id="ARBA00016549"/>
    </source>
</evidence>
<comment type="catalytic activity">
    <reaction evidence="1">
        <text>4-hydroxy-4-methyl-2-oxoglutarate = 2 pyruvate</text>
        <dbReference type="Rhea" id="RHEA:22748"/>
        <dbReference type="ChEBI" id="CHEBI:15361"/>
        <dbReference type="ChEBI" id="CHEBI:58276"/>
        <dbReference type="EC" id="4.1.3.17"/>
    </reaction>
</comment>
<proteinExistence type="inferred from homology"/>
<evidence type="ECO:0000256" key="4">
    <source>
        <dbReference type="ARBA" id="ARBA00011233"/>
    </source>
</evidence>
<gene>
    <name evidence="13" type="ORF">AB1207_22355</name>
</gene>
<dbReference type="Proteomes" id="UP001555826">
    <property type="component" value="Unassembled WGS sequence"/>
</dbReference>
<evidence type="ECO:0000313" key="14">
    <source>
        <dbReference type="Proteomes" id="UP001555826"/>
    </source>
</evidence>
<organism evidence="13 14">
    <name type="scientific">Kineococcus endophyticus</name>
    <dbReference type="NCBI Taxonomy" id="1181883"/>
    <lineage>
        <taxon>Bacteria</taxon>
        <taxon>Bacillati</taxon>
        <taxon>Actinomycetota</taxon>
        <taxon>Actinomycetes</taxon>
        <taxon>Kineosporiales</taxon>
        <taxon>Kineosporiaceae</taxon>
        <taxon>Kineococcus</taxon>
    </lineage>
</organism>
<evidence type="ECO:0000256" key="3">
    <source>
        <dbReference type="ARBA" id="ARBA00008621"/>
    </source>
</evidence>
<evidence type="ECO:0000256" key="2">
    <source>
        <dbReference type="ARBA" id="ARBA00001968"/>
    </source>
</evidence>
<evidence type="ECO:0000256" key="10">
    <source>
        <dbReference type="ARBA" id="ARBA00030169"/>
    </source>
</evidence>
<evidence type="ECO:0000256" key="11">
    <source>
        <dbReference type="ARBA" id="ARBA00032305"/>
    </source>
</evidence>
<comment type="subunit">
    <text evidence="4">Homotrimer.</text>
</comment>
<dbReference type="EC" id="4.1.3.17" evidence="5"/>
<reference evidence="13 14" key="1">
    <citation type="submission" date="2024-07" db="EMBL/GenBank/DDBJ databases">
        <authorList>
            <person name="Thanompreechachai J."/>
            <person name="Duangmal K."/>
        </authorList>
    </citation>
    <scope>NUCLEOTIDE SEQUENCE [LARGE SCALE GENOMIC DNA]</scope>
    <source>
        <strain evidence="13 14">KCTC 19886</strain>
    </source>
</reference>
<dbReference type="SUPFAM" id="SSF89562">
    <property type="entry name" value="RraA-like"/>
    <property type="match status" value="2"/>
</dbReference>
<accession>A0ABV3PCX0</accession>
<evidence type="ECO:0000313" key="13">
    <source>
        <dbReference type="EMBL" id="MEW9267494.1"/>
    </source>
</evidence>
<comment type="cofactor">
    <cofactor evidence="2">
        <name>a divalent metal cation</name>
        <dbReference type="ChEBI" id="CHEBI:60240"/>
    </cofactor>
</comment>
<dbReference type="Gene3D" id="3.50.30.40">
    <property type="entry name" value="Ribonuclease E inhibitor RraA/RraA-like"/>
    <property type="match status" value="2"/>
</dbReference>
<dbReference type="EC" id="4.1.1.112" evidence="6"/>
<protein>
    <recommendedName>
        <fullName evidence="7">Putative 4-hydroxy-4-methyl-2-oxoglutarate aldolase</fullName>
        <ecNumber evidence="6">4.1.1.112</ecNumber>
        <ecNumber evidence="5">4.1.3.17</ecNumber>
    </recommendedName>
    <alternativeName>
        <fullName evidence="11">Oxaloacetate decarboxylase</fullName>
    </alternativeName>
    <alternativeName>
        <fullName evidence="9">Regulator of ribonuclease activity homolog</fullName>
    </alternativeName>
    <alternativeName>
        <fullName evidence="10">RraA-like protein</fullName>
    </alternativeName>
</protein>
<dbReference type="InterPro" id="IPR005493">
    <property type="entry name" value="RraA/RraA-like"/>
</dbReference>
<evidence type="ECO:0000256" key="12">
    <source>
        <dbReference type="ARBA" id="ARBA00047973"/>
    </source>
</evidence>
<dbReference type="InterPro" id="IPR036704">
    <property type="entry name" value="RraA/RraA-like_sf"/>
</dbReference>
<comment type="similarity">
    <text evidence="3">Belongs to the class II aldolase/RraA-like family.</text>
</comment>
<name>A0ABV3PCX0_9ACTN</name>
<dbReference type="Pfam" id="PF03737">
    <property type="entry name" value="RraA-like"/>
    <property type="match status" value="2"/>
</dbReference>